<dbReference type="InterPro" id="IPR011051">
    <property type="entry name" value="RmlC_Cupin_sf"/>
</dbReference>
<dbReference type="PANTHER" id="PTHR40112:SF1">
    <property type="entry name" value="H2HPP ISOMERASE"/>
    <property type="match status" value="1"/>
</dbReference>
<dbReference type="PANTHER" id="PTHR40112">
    <property type="entry name" value="H2HPP ISOMERASE"/>
    <property type="match status" value="1"/>
</dbReference>
<dbReference type="InterPro" id="IPR013096">
    <property type="entry name" value="Cupin_2"/>
</dbReference>
<name>A0ABY8BB05_9BURK</name>
<dbReference type="RefSeq" id="WP_277414320.1">
    <property type="nucleotide sequence ID" value="NZ_CP119083.1"/>
</dbReference>
<dbReference type="Gene3D" id="2.60.120.10">
    <property type="entry name" value="Jelly Rolls"/>
    <property type="match status" value="1"/>
</dbReference>
<keyword evidence="3" id="KW-1185">Reference proteome</keyword>
<organism evidence="2 3">
    <name type="scientific">Pseudoduganella chitinolytica</name>
    <dbReference type="NCBI Taxonomy" id="34070"/>
    <lineage>
        <taxon>Bacteria</taxon>
        <taxon>Pseudomonadati</taxon>
        <taxon>Pseudomonadota</taxon>
        <taxon>Betaproteobacteria</taxon>
        <taxon>Burkholderiales</taxon>
        <taxon>Oxalobacteraceae</taxon>
        <taxon>Telluria group</taxon>
        <taxon>Pseudoduganella</taxon>
    </lineage>
</organism>
<evidence type="ECO:0000313" key="3">
    <source>
        <dbReference type="Proteomes" id="UP001216510"/>
    </source>
</evidence>
<protein>
    <submittedName>
        <fullName evidence="2">Cupin domain-containing protein</fullName>
    </submittedName>
</protein>
<accession>A0ABY8BB05</accession>
<dbReference type="InterPro" id="IPR052535">
    <property type="entry name" value="Bacilysin_H2HPP_isomerase"/>
</dbReference>
<dbReference type="SUPFAM" id="SSF51182">
    <property type="entry name" value="RmlC-like cupins"/>
    <property type="match status" value="1"/>
</dbReference>
<sequence length="176" mass="18955">MSEFLDVVSHPTAGKTMFQLPKLDCKILHATPYEAGETTTKKPHIPGTGGKPIEGITPETTGCREITFSLFELAPGAEDGPVHIHEHETSGYVVNGALALMHGDGLEKYEIAEAGSFVFVPPGVPHFIENASQTEPCAVLLTRYVTETDTTAVILPDMEKMRLARKQRSVATPVAA</sequence>
<proteinExistence type="predicted"/>
<dbReference type="EMBL" id="CP119083">
    <property type="protein sequence ID" value="WEF31549.1"/>
    <property type="molecule type" value="Genomic_DNA"/>
</dbReference>
<evidence type="ECO:0000259" key="1">
    <source>
        <dbReference type="Pfam" id="PF07883"/>
    </source>
</evidence>
<gene>
    <name evidence="2" type="ORF">PX653_19080</name>
</gene>
<feature type="domain" description="Cupin type-2" evidence="1">
    <location>
        <begin position="70"/>
        <end position="141"/>
    </location>
</feature>
<evidence type="ECO:0000313" key="2">
    <source>
        <dbReference type="EMBL" id="WEF31549.1"/>
    </source>
</evidence>
<dbReference type="Proteomes" id="UP001216510">
    <property type="component" value="Chromosome"/>
</dbReference>
<dbReference type="InterPro" id="IPR014710">
    <property type="entry name" value="RmlC-like_jellyroll"/>
</dbReference>
<dbReference type="Pfam" id="PF07883">
    <property type="entry name" value="Cupin_2"/>
    <property type="match status" value="1"/>
</dbReference>
<reference evidence="2 3" key="1">
    <citation type="submission" date="2023-02" db="EMBL/GenBank/DDBJ databases">
        <title>Gemone sequence of Telluria chitinolytica ACM 3522T.</title>
        <authorList>
            <person name="Frediansyah A."/>
            <person name="Miess H."/>
            <person name="Gross H."/>
        </authorList>
    </citation>
    <scope>NUCLEOTIDE SEQUENCE [LARGE SCALE GENOMIC DNA]</scope>
    <source>
        <strain evidence="2 3">ACM 3522</strain>
    </source>
</reference>